<protein>
    <submittedName>
        <fullName evidence="1">Uncharacterized protein</fullName>
    </submittedName>
</protein>
<dbReference type="EMBL" id="CAKMRJ010003334">
    <property type="protein sequence ID" value="CAH1430031.1"/>
    <property type="molecule type" value="Genomic_DNA"/>
</dbReference>
<dbReference type="AlphaFoldDB" id="A0AAU9MX59"/>
<dbReference type="Proteomes" id="UP001157418">
    <property type="component" value="Unassembled WGS sequence"/>
</dbReference>
<evidence type="ECO:0000313" key="2">
    <source>
        <dbReference type="Proteomes" id="UP001157418"/>
    </source>
</evidence>
<comment type="caution">
    <text evidence="1">The sequence shown here is derived from an EMBL/GenBank/DDBJ whole genome shotgun (WGS) entry which is preliminary data.</text>
</comment>
<accession>A0AAU9MX59</accession>
<sequence length="87" mass="9851">MIITGEESFVSLNKCCCNYKKTYADFTQAVLRDLGAMESFKLQKQFWGGEVMPSSASETRLVKNHSDLLTRSYYRGVAGALLVYVRQ</sequence>
<reference evidence="1 2" key="1">
    <citation type="submission" date="2022-01" db="EMBL/GenBank/DDBJ databases">
        <authorList>
            <person name="Xiong W."/>
            <person name="Schranz E."/>
        </authorList>
    </citation>
    <scope>NUCLEOTIDE SEQUENCE [LARGE SCALE GENOMIC DNA]</scope>
</reference>
<evidence type="ECO:0000313" key="1">
    <source>
        <dbReference type="EMBL" id="CAH1430031.1"/>
    </source>
</evidence>
<gene>
    <name evidence="1" type="ORF">LVIROSA_LOCUS16846</name>
</gene>
<organism evidence="1 2">
    <name type="scientific">Lactuca virosa</name>
    <dbReference type="NCBI Taxonomy" id="75947"/>
    <lineage>
        <taxon>Eukaryota</taxon>
        <taxon>Viridiplantae</taxon>
        <taxon>Streptophyta</taxon>
        <taxon>Embryophyta</taxon>
        <taxon>Tracheophyta</taxon>
        <taxon>Spermatophyta</taxon>
        <taxon>Magnoliopsida</taxon>
        <taxon>eudicotyledons</taxon>
        <taxon>Gunneridae</taxon>
        <taxon>Pentapetalae</taxon>
        <taxon>asterids</taxon>
        <taxon>campanulids</taxon>
        <taxon>Asterales</taxon>
        <taxon>Asteraceae</taxon>
        <taxon>Cichorioideae</taxon>
        <taxon>Cichorieae</taxon>
        <taxon>Lactucinae</taxon>
        <taxon>Lactuca</taxon>
    </lineage>
</organism>
<keyword evidence="2" id="KW-1185">Reference proteome</keyword>
<proteinExistence type="predicted"/>
<name>A0AAU9MX59_9ASTR</name>